<name>A0A392W6M6_9FABA</name>
<evidence type="ECO:0000313" key="2">
    <source>
        <dbReference type="Proteomes" id="UP000265520"/>
    </source>
</evidence>
<accession>A0A392W6M6</accession>
<dbReference type="AlphaFoldDB" id="A0A392W6M6"/>
<evidence type="ECO:0000313" key="1">
    <source>
        <dbReference type="EMBL" id="MCI94575.1"/>
    </source>
</evidence>
<proteinExistence type="predicted"/>
<sequence length="40" mass="4577">PRASKLSSMAEPEFLLEEEEGEVEDDDVSARLWLPPKFKT</sequence>
<comment type="caution">
    <text evidence="1">The sequence shown here is derived from an EMBL/GenBank/DDBJ whole genome shotgun (WGS) entry which is preliminary data.</text>
</comment>
<protein>
    <submittedName>
        <fullName evidence="1">Uncharacterized protein</fullName>
    </submittedName>
</protein>
<organism evidence="1 2">
    <name type="scientific">Trifolium medium</name>
    <dbReference type="NCBI Taxonomy" id="97028"/>
    <lineage>
        <taxon>Eukaryota</taxon>
        <taxon>Viridiplantae</taxon>
        <taxon>Streptophyta</taxon>
        <taxon>Embryophyta</taxon>
        <taxon>Tracheophyta</taxon>
        <taxon>Spermatophyta</taxon>
        <taxon>Magnoliopsida</taxon>
        <taxon>eudicotyledons</taxon>
        <taxon>Gunneridae</taxon>
        <taxon>Pentapetalae</taxon>
        <taxon>rosids</taxon>
        <taxon>fabids</taxon>
        <taxon>Fabales</taxon>
        <taxon>Fabaceae</taxon>
        <taxon>Papilionoideae</taxon>
        <taxon>50 kb inversion clade</taxon>
        <taxon>NPAAA clade</taxon>
        <taxon>Hologalegina</taxon>
        <taxon>IRL clade</taxon>
        <taxon>Trifolieae</taxon>
        <taxon>Trifolium</taxon>
    </lineage>
</organism>
<dbReference type="EMBL" id="LXQA011360392">
    <property type="protein sequence ID" value="MCI94575.1"/>
    <property type="molecule type" value="Genomic_DNA"/>
</dbReference>
<dbReference type="Proteomes" id="UP000265520">
    <property type="component" value="Unassembled WGS sequence"/>
</dbReference>
<reference evidence="1 2" key="1">
    <citation type="journal article" date="2018" name="Front. Plant Sci.">
        <title>Red Clover (Trifolium pratense) and Zigzag Clover (T. medium) - A Picture of Genomic Similarities and Differences.</title>
        <authorList>
            <person name="Dluhosova J."/>
            <person name="Istvanek J."/>
            <person name="Nedelnik J."/>
            <person name="Repkova J."/>
        </authorList>
    </citation>
    <scope>NUCLEOTIDE SEQUENCE [LARGE SCALE GENOMIC DNA]</scope>
    <source>
        <strain evidence="2">cv. 10/8</strain>
        <tissue evidence="1">Leaf</tissue>
    </source>
</reference>
<feature type="non-terminal residue" evidence="1">
    <location>
        <position position="1"/>
    </location>
</feature>
<keyword evidence="2" id="KW-1185">Reference proteome</keyword>